<name>A0AAD9PCI7_RIDPI</name>
<feature type="domain" description="Shisa N-terminal" evidence="1">
    <location>
        <begin position="7"/>
        <end position="49"/>
    </location>
</feature>
<accession>A0AAD9PCI7</accession>
<dbReference type="InterPro" id="IPR053891">
    <property type="entry name" value="Shisa_N"/>
</dbReference>
<keyword evidence="3" id="KW-1185">Reference proteome</keyword>
<sequence length="99" mass="10752">MLAVRPETCPSHCRQDRYFRPAEVCGTSGYCCGWTNNFYCCVHYYDRINVSGIVDVDPGNCTNGTTAHGGSPHHARSQVLLIGLAALFSVLTSALSLRA</sequence>
<dbReference type="Proteomes" id="UP001209878">
    <property type="component" value="Unassembled WGS sequence"/>
</dbReference>
<reference evidence="2" key="1">
    <citation type="journal article" date="2023" name="Mol. Biol. Evol.">
        <title>Third-Generation Sequencing Reveals the Adaptive Role of the Epigenome in Three Deep-Sea Polychaetes.</title>
        <authorList>
            <person name="Perez M."/>
            <person name="Aroh O."/>
            <person name="Sun Y."/>
            <person name="Lan Y."/>
            <person name="Juniper S.K."/>
            <person name="Young C.R."/>
            <person name="Angers B."/>
            <person name="Qian P.Y."/>
        </authorList>
    </citation>
    <scope>NUCLEOTIDE SEQUENCE</scope>
    <source>
        <strain evidence="2">R07B-5</strain>
    </source>
</reference>
<proteinExistence type="predicted"/>
<evidence type="ECO:0000313" key="2">
    <source>
        <dbReference type="EMBL" id="KAK2192120.1"/>
    </source>
</evidence>
<evidence type="ECO:0000313" key="3">
    <source>
        <dbReference type="Proteomes" id="UP001209878"/>
    </source>
</evidence>
<dbReference type="EMBL" id="JAODUO010000038">
    <property type="protein sequence ID" value="KAK2192120.1"/>
    <property type="molecule type" value="Genomic_DNA"/>
</dbReference>
<protein>
    <recommendedName>
        <fullName evidence="1">Shisa N-terminal domain-containing protein</fullName>
    </recommendedName>
</protein>
<gene>
    <name evidence="2" type="ORF">NP493_38g04048</name>
</gene>
<dbReference type="Pfam" id="PF13908">
    <property type="entry name" value="Shisa_N"/>
    <property type="match status" value="1"/>
</dbReference>
<dbReference type="AlphaFoldDB" id="A0AAD9PCI7"/>
<comment type="caution">
    <text evidence="2">The sequence shown here is derived from an EMBL/GenBank/DDBJ whole genome shotgun (WGS) entry which is preliminary data.</text>
</comment>
<evidence type="ECO:0000259" key="1">
    <source>
        <dbReference type="Pfam" id="PF13908"/>
    </source>
</evidence>
<organism evidence="2 3">
    <name type="scientific">Ridgeia piscesae</name>
    <name type="common">Tubeworm</name>
    <dbReference type="NCBI Taxonomy" id="27915"/>
    <lineage>
        <taxon>Eukaryota</taxon>
        <taxon>Metazoa</taxon>
        <taxon>Spiralia</taxon>
        <taxon>Lophotrochozoa</taxon>
        <taxon>Annelida</taxon>
        <taxon>Polychaeta</taxon>
        <taxon>Sedentaria</taxon>
        <taxon>Canalipalpata</taxon>
        <taxon>Sabellida</taxon>
        <taxon>Siboglinidae</taxon>
        <taxon>Ridgeia</taxon>
    </lineage>
</organism>